<dbReference type="Pfam" id="PF03619">
    <property type="entry name" value="Solute_trans_a"/>
    <property type="match status" value="1"/>
</dbReference>
<evidence type="ECO:0000256" key="1">
    <source>
        <dbReference type="ARBA" id="ARBA00004141"/>
    </source>
</evidence>
<feature type="transmembrane region" description="Helical" evidence="5">
    <location>
        <begin position="363"/>
        <end position="388"/>
    </location>
</feature>
<evidence type="ECO:0000256" key="2">
    <source>
        <dbReference type="ARBA" id="ARBA00022692"/>
    </source>
</evidence>
<dbReference type="GO" id="GO:0016020">
    <property type="term" value="C:membrane"/>
    <property type="evidence" value="ECO:0007669"/>
    <property type="project" value="UniProtKB-SubCell"/>
</dbReference>
<reference evidence="6" key="1">
    <citation type="submission" date="2021-01" db="EMBL/GenBank/DDBJ databases">
        <authorList>
            <person name="Corre E."/>
            <person name="Pelletier E."/>
            <person name="Niang G."/>
            <person name="Scheremetjew M."/>
            <person name="Finn R."/>
            <person name="Kale V."/>
            <person name="Holt S."/>
            <person name="Cochrane G."/>
            <person name="Meng A."/>
            <person name="Brown T."/>
            <person name="Cohen L."/>
        </authorList>
    </citation>
    <scope>NUCLEOTIDE SEQUENCE</scope>
    <source>
        <strain evidence="6">CCMP1510</strain>
    </source>
</reference>
<dbReference type="EMBL" id="HBIJ01015772">
    <property type="protein sequence ID" value="CAE0369752.1"/>
    <property type="molecule type" value="Transcribed_RNA"/>
</dbReference>
<dbReference type="PANTHER" id="PTHR23423">
    <property type="entry name" value="ORGANIC SOLUTE TRANSPORTER-RELATED"/>
    <property type="match status" value="1"/>
</dbReference>
<feature type="transmembrane region" description="Helical" evidence="5">
    <location>
        <begin position="94"/>
        <end position="118"/>
    </location>
</feature>
<keyword evidence="3 5" id="KW-1133">Transmembrane helix</keyword>
<keyword evidence="2 5" id="KW-0812">Transmembrane</keyword>
<protein>
    <submittedName>
        <fullName evidence="6">Uncharacterized protein</fullName>
    </submittedName>
</protein>
<feature type="transmembrane region" description="Helical" evidence="5">
    <location>
        <begin position="63"/>
        <end position="82"/>
    </location>
</feature>
<feature type="transmembrane region" description="Helical" evidence="5">
    <location>
        <begin position="268"/>
        <end position="288"/>
    </location>
</feature>
<keyword evidence="4 5" id="KW-0472">Membrane</keyword>
<dbReference type="AlphaFoldDB" id="A0A7S3JZ75"/>
<feature type="transmembrane region" description="Helical" evidence="5">
    <location>
        <begin position="408"/>
        <end position="429"/>
    </location>
</feature>
<evidence type="ECO:0000313" key="6">
    <source>
        <dbReference type="EMBL" id="CAE0369752.1"/>
    </source>
</evidence>
<dbReference type="InterPro" id="IPR005178">
    <property type="entry name" value="Ostalpha/TMEM184C"/>
</dbReference>
<comment type="subcellular location">
    <subcellularLocation>
        <location evidence="1">Membrane</location>
        <topology evidence="1">Multi-pass membrane protein</topology>
    </subcellularLocation>
</comment>
<dbReference type="SMART" id="SM01417">
    <property type="entry name" value="Solute_trans_a"/>
    <property type="match status" value="1"/>
</dbReference>
<feature type="transmembrane region" description="Helical" evidence="5">
    <location>
        <begin position="329"/>
        <end position="351"/>
    </location>
</feature>
<name>A0A7S3JZ75_9STRA</name>
<sequence>MMESHMLSPSLEENLIRPPEVEITAEGVQGSASTTTTQPYYRTQRRLSDDGLGRSSMSSFAKWMYLLSSGLILLVVTPVLLYSLASNKAAGRQYLLPISIALVASAVPIAIYGIVAHVTNYWRPTLQKYVVRILWMVPVYSITSLCELCLWLRAEQGHSGMARWCVIPRAARDCYESYTVYNFFLFMLAFLEISSGMPADKLLRRTGASGQPLPETISSSSLPEISDNDILTQDDDLATVHHKCPPYTCMGDWRLDTGEFLQKTRYGVLLYTTLMPLCALALIIDAIFSDGSISDFDSQQNSQGAQAVVNQASTKNVSKLGKMLTTGNIAAFIQFMAANHAIYCLVLFYYVAHHLLQPCHPHLKFIAVKGLVFATFFQNIGIDMVFYAKPSLAQAFAGTTNTEAALGSVQSALMCIEMFIFALLHYFAFPVSQFPRVRRRDHPLFSQEDKYSVHDNCRDWLAAWGDFYASKKMETRRRREAGEFVVRRSDIAFTSHLLFDVSDIHADTSSTIQNLPADMATPILRTPSTAFLPRVMARWRHRPPRSVALARFVARTAGGNAPQLV</sequence>
<evidence type="ECO:0000256" key="5">
    <source>
        <dbReference type="SAM" id="Phobius"/>
    </source>
</evidence>
<gene>
    <name evidence="6" type="ORF">ALAG00032_LOCUS10516</name>
</gene>
<feature type="transmembrane region" description="Helical" evidence="5">
    <location>
        <begin position="130"/>
        <end position="154"/>
    </location>
</feature>
<proteinExistence type="predicted"/>
<evidence type="ECO:0000256" key="3">
    <source>
        <dbReference type="ARBA" id="ARBA00022989"/>
    </source>
</evidence>
<evidence type="ECO:0000256" key="4">
    <source>
        <dbReference type="ARBA" id="ARBA00023136"/>
    </source>
</evidence>
<organism evidence="6">
    <name type="scientific">Aureoumbra lagunensis</name>
    <dbReference type="NCBI Taxonomy" id="44058"/>
    <lineage>
        <taxon>Eukaryota</taxon>
        <taxon>Sar</taxon>
        <taxon>Stramenopiles</taxon>
        <taxon>Ochrophyta</taxon>
        <taxon>Pelagophyceae</taxon>
        <taxon>Pelagomonadales</taxon>
        <taxon>Aureoumbra</taxon>
    </lineage>
</organism>
<accession>A0A7S3JZ75</accession>